<feature type="region of interest" description="Disordered" evidence="19">
    <location>
        <begin position="932"/>
        <end position="951"/>
    </location>
</feature>
<dbReference type="InterPro" id="IPR019821">
    <property type="entry name" value="Kinesin_motor_CS"/>
</dbReference>
<comment type="cofactor">
    <cofactor evidence="1">
        <name>[4Fe-4S] cluster</name>
        <dbReference type="ChEBI" id="CHEBI:49883"/>
    </cofactor>
</comment>
<feature type="compositionally biased region" description="Basic and acidic residues" evidence="19">
    <location>
        <begin position="1139"/>
        <end position="1148"/>
    </location>
</feature>
<evidence type="ECO:0000256" key="17">
    <source>
        <dbReference type="PROSITE-ProRule" id="PRU00283"/>
    </source>
</evidence>
<dbReference type="GO" id="GO:0005874">
    <property type="term" value="C:microtubule"/>
    <property type="evidence" value="ECO:0007669"/>
    <property type="project" value="UniProtKB-KW"/>
</dbReference>
<evidence type="ECO:0000256" key="15">
    <source>
        <dbReference type="ARBA" id="ARBA00023242"/>
    </source>
</evidence>
<reference evidence="21" key="1">
    <citation type="journal article" date="2020" name="Nat. Ecol. Evol.">
        <title>Deeply conserved synteny resolves early events in vertebrate evolution.</title>
        <authorList>
            <person name="Simakov O."/>
            <person name="Marletaz F."/>
            <person name="Yue J.X."/>
            <person name="O'Connell B."/>
            <person name="Jenkins J."/>
            <person name="Brandt A."/>
            <person name="Calef R."/>
            <person name="Tung C.H."/>
            <person name="Huang T.K."/>
            <person name="Schmutz J."/>
            <person name="Satoh N."/>
            <person name="Yu J.K."/>
            <person name="Putnam N.H."/>
            <person name="Green R.E."/>
            <person name="Rokhsar D.S."/>
        </authorList>
    </citation>
    <scope>NUCLEOTIDE SEQUENCE [LARGE SCALE GENOMIC DNA]</scope>
    <source>
        <strain evidence="21">S238N-H82</strain>
    </source>
</reference>
<dbReference type="GeneID" id="118418230"/>
<dbReference type="PANTHER" id="PTHR47969:SF15">
    <property type="entry name" value="CHROMOSOME-ASSOCIATED KINESIN KIF4A-RELATED"/>
    <property type="match status" value="1"/>
</dbReference>
<dbReference type="KEGG" id="bfo:118418230"/>
<evidence type="ECO:0000256" key="9">
    <source>
        <dbReference type="ARBA" id="ARBA00023004"/>
    </source>
</evidence>
<dbReference type="GO" id="GO:0005875">
    <property type="term" value="C:microtubule associated complex"/>
    <property type="evidence" value="ECO:0000318"/>
    <property type="project" value="GO_Central"/>
</dbReference>
<dbReference type="SUPFAM" id="SSF52540">
    <property type="entry name" value="P-loop containing nucleoside triphosphate hydrolases"/>
    <property type="match status" value="1"/>
</dbReference>
<dbReference type="InterPro" id="IPR036961">
    <property type="entry name" value="Kinesin_motor_dom_sf"/>
</dbReference>
<keyword evidence="5" id="KW-0493">Microtubule</keyword>
<feature type="binding site" evidence="17">
    <location>
        <begin position="88"/>
        <end position="95"/>
    </location>
    <ligand>
        <name>ATP</name>
        <dbReference type="ChEBI" id="CHEBI:30616"/>
    </ligand>
</feature>
<proteinExistence type="inferred from homology"/>
<keyword evidence="6" id="KW-0479">Metal-binding</keyword>
<feature type="domain" description="Kinesin motor" evidence="20">
    <location>
        <begin position="8"/>
        <end position="335"/>
    </location>
</feature>
<dbReference type="OMA" id="GDMGHTT"/>
<dbReference type="FunFam" id="3.40.850.10:FF:000038">
    <property type="entry name" value="chromosome-associated kinesin KIF4A"/>
    <property type="match status" value="1"/>
</dbReference>
<dbReference type="PROSITE" id="PS50067">
    <property type="entry name" value="KINESIN_MOTOR_2"/>
    <property type="match status" value="1"/>
</dbReference>
<keyword evidence="10" id="KW-0411">Iron-sulfur</keyword>
<evidence type="ECO:0000256" key="12">
    <source>
        <dbReference type="ARBA" id="ARBA00023125"/>
    </source>
</evidence>
<feature type="region of interest" description="Disordered" evidence="19">
    <location>
        <begin position="483"/>
        <end position="505"/>
    </location>
</feature>
<feature type="compositionally biased region" description="Polar residues" evidence="19">
    <location>
        <begin position="932"/>
        <end position="949"/>
    </location>
</feature>
<evidence type="ECO:0000256" key="14">
    <source>
        <dbReference type="ARBA" id="ARBA00023212"/>
    </source>
</evidence>
<evidence type="ECO:0000256" key="5">
    <source>
        <dbReference type="ARBA" id="ARBA00022701"/>
    </source>
</evidence>
<comment type="subcellular location">
    <subcellularLocation>
        <location evidence="3">Cytoplasm</location>
        <location evidence="3">Cytoskeleton</location>
    </subcellularLocation>
    <subcellularLocation>
        <location evidence="2">Nucleus</location>
    </subcellularLocation>
</comment>
<dbReference type="GO" id="GO:0005829">
    <property type="term" value="C:cytosol"/>
    <property type="evidence" value="ECO:0007669"/>
    <property type="project" value="UniProtKB-ARBA"/>
</dbReference>
<dbReference type="SMART" id="SM00129">
    <property type="entry name" value="KISc"/>
    <property type="match status" value="1"/>
</dbReference>
<keyword evidence="9" id="KW-0408">Iron</keyword>
<accession>A0A9J7MV07</accession>
<dbReference type="InterPro" id="IPR027640">
    <property type="entry name" value="Kinesin-like_fam"/>
</dbReference>
<dbReference type="CDD" id="cd01372">
    <property type="entry name" value="KISc_KIF4"/>
    <property type="match status" value="1"/>
</dbReference>
<feature type="coiled-coil region" evidence="18">
    <location>
        <begin position="806"/>
        <end position="833"/>
    </location>
</feature>
<dbReference type="AlphaFoldDB" id="A0A9J7MV07"/>
<feature type="region of interest" description="Disordered" evidence="19">
    <location>
        <begin position="778"/>
        <end position="805"/>
    </location>
</feature>
<evidence type="ECO:0000256" key="11">
    <source>
        <dbReference type="ARBA" id="ARBA00023054"/>
    </source>
</evidence>
<dbReference type="GO" id="GO:0003677">
    <property type="term" value="F:DNA binding"/>
    <property type="evidence" value="ECO:0007669"/>
    <property type="project" value="UniProtKB-KW"/>
</dbReference>
<evidence type="ECO:0000256" key="10">
    <source>
        <dbReference type="ARBA" id="ARBA00023014"/>
    </source>
</evidence>
<comment type="similarity">
    <text evidence="17">Belongs to the TRAFAC class myosin-kinesin ATPase superfamily. Kinesin family.</text>
</comment>
<evidence type="ECO:0000256" key="16">
    <source>
        <dbReference type="ARBA" id="ARBA00034078"/>
    </source>
</evidence>
<keyword evidence="11 18" id="KW-0175">Coiled coil</keyword>
<reference evidence="22" key="2">
    <citation type="submission" date="2025-08" db="UniProtKB">
        <authorList>
            <consortium name="RefSeq"/>
        </authorList>
    </citation>
    <scope>IDENTIFICATION</scope>
    <source>
        <strain evidence="22">S238N-H82</strain>
        <tissue evidence="22">Testes</tissue>
    </source>
</reference>
<dbReference type="InterPro" id="IPR027417">
    <property type="entry name" value="P-loop_NTPase"/>
</dbReference>
<dbReference type="GO" id="GO:0008017">
    <property type="term" value="F:microtubule binding"/>
    <property type="evidence" value="ECO:0007669"/>
    <property type="project" value="InterPro"/>
</dbReference>
<dbReference type="GO" id="GO:0007052">
    <property type="term" value="P:mitotic spindle organization"/>
    <property type="evidence" value="ECO:0000318"/>
    <property type="project" value="GO_Central"/>
</dbReference>
<dbReference type="GO" id="GO:0046872">
    <property type="term" value="F:metal ion binding"/>
    <property type="evidence" value="ECO:0007669"/>
    <property type="project" value="UniProtKB-KW"/>
</dbReference>
<dbReference type="GO" id="GO:0051231">
    <property type="term" value="P:spindle elongation"/>
    <property type="evidence" value="ECO:0000318"/>
    <property type="project" value="GO_Central"/>
</dbReference>
<feature type="compositionally biased region" description="Basic and acidic residues" evidence="19">
    <location>
        <begin position="1106"/>
        <end position="1118"/>
    </location>
</feature>
<feature type="coiled-coil region" evidence="18">
    <location>
        <begin position="515"/>
        <end position="723"/>
    </location>
</feature>
<feature type="region of interest" description="Disordered" evidence="19">
    <location>
        <begin position="1079"/>
        <end position="1215"/>
    </location>
</feature>
<dbReference type="GO" id="GO:0005524">
    <property type="term" value="F:ATP binding"/>
    <property type="evidence" value="ECO:0007669"/>
    <property type="project" value="UniProtKB-UniRule"/>
</dbReference>
<keyword evidence="15" id="KW-0539">Nucleus</keyword>
<dbReference type="RefSeq" id="XP_035679966.1">
    <property type="nucleotide sequence ID" value="XM_035824073.1"/>
</dbReference>
<evidence type="ECO:0000256" key="3">
    <source>
        <dbReference type="ARBA" id="ARBA00004245"/>
    </source>
</evidence>
<evidence type="ECO:0000256" key="13">
    <source>
        <dbReference type="ARBA" id="ARBA00023175"/>
    </source>
</evidence>
<evidence type="ECO:0000259" key="20">
    <source>
        <dbReference type="PROSITE" id="PS50067"/>
    </source>
</evidence>
<evidence type="ECO:0000256" key="18">
    <source>
        <dbReference type="SAM" id="Coils"/>
    </source>
</evidence>
<evidence type="ECO:0000256" key="6">
    <source>
        <dbReference type="ARBA" id="ARBA00022723"/>
    </source>
</evidence>
<evidence type="ECO:0000256" key="7">
    <source>
        <dbReference type="ARBA" id="ARBA00022741"/>
    </source>
</evidence>
<feature type="coiled-coil region" evidence="18">
    <location>
        <begin position="384"/>
        <end position="411"/>
    </location>
</feature>
<evidence type="ECO:0000256" key="19">
    <source>
        <dbReference type="SAM" id="MobiDB-lite"/>
    </source>
</evidence>
<dbReference type="Proteomes" id="UP000001554">
    <property type="component" value="Chromosome 6"/>
</dbReference>
<dbReference type="Gene3D" id="3.40.850.10">
    <property type="entry name" value="Kinesin motor domain"/>
    <property type="match status" value="1"/>
</dbReference>
<name>A0A9J7MV07_BRAFL</name>
<protein>
    <submittedName>
        <fullName evidence="22">Chromosome-associated kinesin KIF4A-like</fullName>
    </submittedName>
</protein>
<keyword evidence="8 17" id="KW-0067">ATP-binding</keyword>
<organism evidence="21 22">
    <name type="scientific">Branchiostoma floridae</name>
    <name type="common">Florida lancelet</name>
    <name type="synonym">Amphioxus</name>
    <dbReference type="NCBI Taxonomy" id="7739"/>
    <lineage>
        <taxon>Eukaryota</taxon>
        <taxon>Metazoa</taxon>
        <taxon>Chordata</taxon>
        <taxon>Cephalochordata</taxon>
        <taxon>Leptocardii</taxon>
        <taxon>Amphioxiformes</taxon>
        <taxon>Branchiostomatidae</taxon>
        <taxon>Branchiostoma</taxon>
    </lineage>
</organism>
<sequence>MPEDKAIPVRVALRCRPLLPKETMEGCQTCLEFVPGEPQVLVLGTDKAFTYDHCYSMDTMQEQVFQEAVLPLLDGFFKGYNATVLAYGQTGSGKTHTMGGAYSSSIEDESVVGIIPRVIHHIFKGIEERDKSDFTIKVSYLELYNEEIIDLLSKEKENIVIRDTTSGGISITGLQEITAPTGEDLVGCLEQGNVHRTTAATAMNATSSRSHAIFTISMEQRKKDDNADYCLSKFHLVDLAGSERAKKTKAEGDRFKEGVSINKGLLSLGNVISALGDDSRGQKHVPYRDSKLTRLLQDSLGGNSHTVMIACVSPADSNLEETINTLRYADRARKIKNKPVVNRDPQTAELLRLKQMVQQLQIQLMQAQGGSISTGTAGVSTGDVQKYVAKAKTLEEENKKLTSELHSAVEQSTQMCEKAIMAEMVCDKLKTKVLELKEHDGCTADLGQLMSDVDREEVKTTIDCVTELQLRIKDLETELASPGFLYTDGEGDSGENGETSSMDGDEFSTEHALRQAQMNKQLAELNKALQMKQELANKMSQNDNCMESVRSEYEASVKKLEDEVSILLKEKEELCSMLQAAKSNNSLKVSEQRRKRVKELETQIGLLKRKITDHNKMVKLKEQSDKTCTKLNKEIQSIKQQRVKLMKQLKEEAEKFRRWRQEKEKEVIQLKQKDRKRQFKLVKLERDYEKSQAVLRRKTEEAAAAQRRLKDALSKQKEAAQKRKMTNEKTDYKGLGTRVRTWLGEELEFLVSVGEARRHLDSLLMDRRAYSLQLQQLRQKLEESQPPRKRSRSGSESEGEGGTAWREQVHQQVEQLEQDIQCRNAQIADLQQKLVDADVEEKAKSRWENMRSLVEAKCGLKWLLDKLVESQINASTADGKVQELHTNLNETVMEMRRYQSEVNDLKYHHEEEKTTLQRQHEDKILYLLRQMPSSRGGSTAGTAEANTSQRETELLDKLEFQEKQIADLSHMHEQLEEMRKENESLKKQVTLASYKGKKLSLMPEINMSAVPAVQGPAKNKAKPKGKNSKRRTMTIEAAPVEHYSLDEILSSDESDVDFTDDVEADPDWRATPLAKQLAKRRRRVRDGAAAIPKPRLQTFSIGTSDSDSHPPSDKRESSEYEDCFAEGIKNFQKKQATKVQDENKEVKPPRKPRGKKSSTSNAKKRSSESLVADDSTENPLFAKKDTVPELGKGGEKKKRKLLRTTSDNGFFGPLS</sequence>
<evidence type="ECO:0000313" key="21">
    <source>
        <dbReference type="Proteomes" id="UP000001554"/>
    </source>
</evidence>
<keyword evidence="21" id="KW-1185">Reference proteome</keyword>
<keyword evidence="7 17" id="KW-0547">Nucleotide-binding</keyword>
<dbReference type="OrthoDB" id="3176171at2759"/>
<dbReference type="PRINTS" id="PR00380">
    <property type="entry name" value="KINESINHEAVY"/>
</dbReference>
<keyword evidence="14" id="KW-0206">Cytoskeleton</keyword>
<evidence type="ECO:0000256" key="2">
    <source>
        <dbReference type="ARBA" id="ARBA00004123"/>
    </source>
</evidence>
<keyword evidence="12" id="KW-0238">DNA-binding</keyword>
<evidence type="ECO:0000256" key="1">
    <source>
        <dbReference type="ARBA" id="ARBA00001966"/>
    </source>
</evidence>
<evidence type="ECO:0000313" key="22">
    <source>
        <dbReference type="RefSeq" id="XP_035679966.1"/>
    </source>
</evidence>
<comment type="cofactor">
    <cofactor evidence="16">
        <name>[2Fe-2S] cluster</name>
        <dbReference type="ChEBI" id="CHEBI:190135"/>
    </cofactor>
</comment>
<dbReference type="GO" id="GO:0003777">
    <property type="term" value="F:microtubule motor activity"/>
    <property type="evidence" value="ECO:0000318"/>
    <property type="project" value="GO_Central"/>
</dbReference>
<dbReference type="GO" id="GO:0051536">
    <property type="term" value="F:iron-sulfur cluster binding"/>
    <property type="evidence" value="ECO:0007669"/>
    <property type="project" value="UniProtKB-KW"/>
</dbReference>
<gene>
    <name evidence="22" type="primary">LOC118418230</name>
</gene>
<evidence type="ECO:0000256" key="8">
    <source>
        <dbReference type="ARBA" id="ARBA00022840"/>
    </source>
</evidence>
<evidence type="ECO:0000256" key="4">
    <source>
        <dbReference type="ARBA" id="ARBA00022490"/>
    </source>
</evidence>
<dbReference type="GO" id="GO:0007018">
    <property type="term" value="P:microtubule-based movement"/>
    <property type="evidence" value="ECO:0007669"/>
    <property type="project" value="InterPro"/>
</dbReference>
<dbReference type="PANTHER" id="PTHR47969">
    <property type="entry name" value="CHROMOSOME-ASSOCIATED KINESIN KIF4A-RELATED"/>
    <property type="match status" value="1"/>
</dbReference>
<dbReference type="InterPro" id="IPR001752">
    <property type="entry name" value="Kinesin_motor_dom"/>
</dbReference>
<dbReference type="Pfam" id="PF00225">
    <property type="entry name" value="Kinesin"/>
    <property type="match status" value="1"/>
</dbReference>
<keyword evidence="4" id="KW-0963">Cytoplasm</keyword>
<dbReference type="Pfam" id="PF25764">
    <property type="entry name" value="KIF21A_4th"/>
    <property type="match status" value="1"/>
</dbReference>
<keyword evidence="13 17" id="KW-0505">Motor protein</keyword>
<feature type="coiled-coil region" evidence="18">
    <location>
        <begin position="958"/>
        <end position="995"/>
    </location>
</feature>
<dbReference type="GO" id="GO:0005634">
    <property type="term" value="C:nucleus"/>
    <property type="evidence" value="ECO:0007669"/>
    <property type="project" value="UniProtKB-SubCell"/>
</dbReference>
<dbReference type="PROSITE" id="PS00411">
    <property type="entry name" value="KINESIN_MOTOR_1"/>
    <property type="match status" value="1"/>
</dbReference>